<reference evidence="3 4" key="1">
    <citation type="journal article" date="2020" name="ISME J.">
        <title>Uncovering the hidden diversity of litter-decomposition mechanisms in mushroom-forming fungi.</title>
        <authorList>
            <person name="Floudas D."/>
            <person name="Bentzer J."/>
            <person name="Ahren D."/>
            <person name="Johansson T."/>
            <person name="Persson P."/>
            <person name="Tunlid A."/>
        </authorList>
    </citation>
    <scope>NUCLEOTIDE SEQUENCE [LARGE SCALE GENOMIC DNA]</scope>
    <source>
        <strain evidence="3 4">CBS 175.51</strain>
    </source>
</reference>
<evidence type="ECO:0000256" key="2">
    <source>
        <dbReference type="SAM" id="MobiDB-lite"/>
    </source>
</evidence>
<dbReference type="AlphaFoldDB" id="A0A8H5EYG8"/>
<keyword evidence="1" id="KW-0175">Coiled coil</keyword>
<evidence type="ECO:0000313" key="4">
    <source>
        <dbReference type="Proteomes" id="UP000541558"/>
    </source>
</evidence>
<comment type="caution">
    <text evidence="3">The sequence shown here is derived from an EMBL/GenBank/DDBJ whole genome shotgun (WGS) entry which is preliminary data.</text>
</comment>
<proteinExistence type="predicted"/>
<feature type="coiled-coil region" evidence="1">
    <location>
        <begin position="245"/>
        <end position="287"/>
    </location>
</feature>
<feature type="region of interest" description="Disordered" evidence="2">
    <location>
        <begin position="308"/>
        <end position="368"/>
    </location>
</feature>
<name>A0A8H5EYG8_9AGAR</name>
<keyword evidence="4" id="KW-1185">Reference proteome</keyword>
<evidence type="ECO:0000313" key="3">
    <source>
        <dbReference type="EMBL" id="KAF5317260.1"/>
    </source>
</evidence>
<gene>
    <name evidence="3" type="ORF">D9611_003676</name>
</gene>
<organism evidence="3 4">
    <name type="scientific">Ephemerocybe angulata</name>
    <dbReference type="NCBI Taxonomy" id="980116"/>
    <lineage>
        <taxon>Eukaryota</taxon>
        <taxon>Fungi</taxon>
        <taxon>Dikarya</taxon>
        <taxon>Basidiomycota</taxon>
        <taxon>Agaricomycotina</taxon>
        <taxon>Agaricomycetes</taxon>
        <taxon>Agaricomycetidae</taxon>
        <taxon>Agaricales</taxon>
        <taxon>Agaricineae</taxon>
        <taxon>Psathyrellaceae</taxon>
        <taxon>Ephemerocybe</taxon>
    </lineage>
</organism>
<dbReference type="OrthoDB" id="3193844at2759"/>
<evidence type="ECO:0000256" key="1">
    <source>
        <dbReference type="SAM" id="Coils"/>
    </source>
</evidence>
<dbReference type="EMBL" id="JAACJK010000219">
    <property type="protein sequence ID" value="KAF5317260.1"/>
    <property type="molecule type" value="Genomic_DNA"/>
</dbReference>
<sequence length="368" mass="41635">MTTTSDDMTQKPLSPPSAVDEEYYWDFVTFSVDDVLYRLPKYRFVNGSETFAREYGLDQDQGSEEEYAGVEDSSPDAVKKLDVAAAEFRALLKVLYPKTDKASHQELTLSKDEWLAVLKLSSKWRFNSIRKLAIERLSPLSGMKPSERIRLGREYAVESWLLSGYEELVTRKAGIAKEEVPLVGWETVHELWGVREMWRSCQATCDCKEKVPPHRPLHLTIQDSLCAEFDGIAESQQQYYTRQEREECAERKAIAEREKEEAACREAEILRLALAEEEERLKVEELAIEVEVRRQKLSLPVTSNKKMAVNARPAADSDVESRPSSPPPPSVPFGGMWGATPKPSSPPPPPVAFGGMWGATPKRKANRK</sequence>
<accession>A0A8H5EYG8</accession>
<evidence type="ECO:0008006" key="5">
    <source>
        <dbReference type="Google" id="ProtNLM"/>
    </source>
</evidence>
<protein>
    <recommendedName>
        <fullName evidence="5">BTB domain-containing protein</fullName>
    </recommendedName>
</protein>
<dbReference type="Proteomes" id="UP000541558">
    <property type="component" value="Unassembled WGS sequence"/>
</dbReference>